<sequence length="54" mass="6132">MQQCGCIQTSITALGAELRVVWFCNCSWNILLKQNLGSEHKCNSLRCMISEIRT</sequence>
<proteinExistence type="predicted"/>
<comment type="caution">
    <text evidence="1">The sequence shown here is derived from an EMBL/GenBank/DDBJ whole genome shotgun (WGS) entry which is preliminary data.</text>
</comment>
<dbReference type="Proteomes" id="UP000636709">
    <property type="component" value="Unassembled WGS sequence"/>
</dbReference>
<organism evidence="1 2">
    <name type="scientific">Digitaria exilis</name>
    <dbReference type="NCBI Taxonomy" id="1010633"/>
    <lineage>
        <taxon>Eukaryota</taxon>
        <taxon>Viridiplantae</taxon>
        <taxon>Streptophyta</taxon>
        <taxon>Embryophyta</taxon>
        <taxon>Tracheophyta</taxon>
        <taxon>Spermatophyta</taxon>
        <taxon>Magnoliopsida</taxon>
        <taxon>Liliopsida</taxon>
        <taxon>Poales</taxon>
        <taxon>Poaceae</taxon>
        <taxon>PACMAD clade</taxon>
        <taxon>Panicoideae</taxon>
        <taxon>Panicodae</taxon>
        <taxon>Paniceae</taxon>
        <taxon>Anthephorinae</taxon>
        <taxon>Digitaria</taxon>
    </lineage>
</organism>
<keyword evidence="2" id="KW-1185">Reference proteome</keyword>
<dbReference type="AlphaFoldDB" id="A0A835C1Q4"/>
<dbReference type="EMBL" id="JACEFO010001770">
    <property type="protein sequence ID" value="KAF8704975.1"/>
    <property type="molecule type" value="Genomic_DNA"/>
</dbReference>
<accession>A0A835C1Q4</accession>
<gene>
    <name evidence="1" type="ORF">HU200_031221</name>
</gene>
<name>A0A835C1Q4_9POAL</name>
<evidence type="ECO:0000313" key="1">
    <source>
        <dbReference type="EMBL" id="KAF8704975.1"/>
    </source>
</evidence>
<evidence type="ECO:0000313" key="2">
    <source>
        <dbReference type="Proteomes" id="UP000636709"/>
    </source>
</evidence>
<protein>
    <submittedName>
        <fullName evidence="1">Uncharacterized protein</fullName>
    </submittedName>
</protein>
<reference evidence="1" key="1">
    <citation type="submission" date="2020-07" db="EMBL/GenBank/DDBJ databases">
        <title>Genome sequence and genetic diversity analysis of an under-domesticated orphan crop, white fonio (Digitaria exilis).</title>
        <authorList>
            <person name="Bennetzen J.L."/>
            <person name="Chen S."/>
            <person name="Ma X."/>
            <person name="Wang X."/>
            <person name="Yssel A.E.J."/>
            <person name="Chaluvadi S.R."/>
            <person name="Johnson M."/>
            <person name="Gangashetty P."/>
            <person name="Hamidou F."/>
            <person name="Sanogo M.D."/>
            <person name="Zwaenepoel A."/>
            <person name="Wallace J."/>
            <person name="Van De Peer Y."/>
            <person name="Van Deynze A."/>
        </authorList>
    </citation>
    <scope>NUCLEOTIDE SEQUENCE</scope>
    <source>
        <tissue evidence="1">Leaves</tissue>
    </source>
</reference>